<dbReference type="PANTHER" id="PTHR45861:SF1">
    <property type="entry name" value="DNA POLYMERASE ALPHA CATALYTIC SUBUNIT"/>
    <property type="match status" value="1"/>
</dbReference>
<dbReference type="InterPro" id="IPR036397">
    <property type="entry name" value="RNaseH_sf"/>
</dbReference>
<evidence type="ECO:0000256" key="2">
    <source>
        <dbReference type="ARBA" id="ARBA00005755"/>
    </source>
</evidence>
<dbReference type="GO" id="GO:0005658">
    <property type="term" value="C:alpha DNA polymerase:primase complex"/>
    <property type="evidence" value="ECO:0007669"/>
    <property type="project" value="UniProtKB-ARBA"/>
</dbReference>
<organism evidence="18 19">
    <name type="scientific">Folsomia candida</name>
    <name type="common">Springtail</name>
    <dbReference type="NCBI Taxonomy" id="158441"/>
    <lineage>
        <taxon>Eukaryota</taxon>
        <taxon>Metazoa</taxon>
        <taxon>Ecdysozoa</taxon>
        <taxon>Arthropoda</taxon>
        <taxon>Hexapoda</taxon>
        <taxon>Collembola</taxon>
        <taxon>Entomobryomorpha</taxon>
        <taxon>Isotomoidea</taxon>
        <taxon>Isotomidae</taxon>
        <taxon>Proisotominae</taxon>
        <taxon>Folsomia</taxon>
    </lineage>
</organism>
<dbReference type="PRINTS" id="PR00106">
    <property type="entry name" value="DNAPOLB"/>
</dbReference>
<evidence type="ECO:0000256" key="11">
    <source>
        <dbReference type="ARBA" id="ARBA00023242"/>
    </source>
</evidence>
<dbReference type="EC" id="2.7.7.7" evidence="12"/>
<comment type="subcellular location">
    <subcellularLocation>
        <location evidence="1">Nucleus</location>
    </subcellularLocation>
</comment>
<dbReference type="GO" id="GO:1902975">
    <property type="term" value="P:mitotic DNA replication initiation"/>
    <property type="evidence" value="ECO:0007669"/>
    <property type="project" value="InterPro"/>
</dbReference>
<dbReference type="GO" id="GO:0008270">
    <property type="term" value="F:zinc ion binding"/>
    <property type="evidence" value="ECO:0007669"/>
    <property type="project" value="UniProtKB-KW"/>
</dbReference>
<evidence type="ECO:0000256" key="3">
    <source>
        <dbReference type="ARBA" id="ARBA00022679"/>
    </source>
</evidence>
<dbReference type="CDD" id="cd05532">
    <property type="entry name" value="POLBc_alpha"/>
    <property type="match status" value="1"/>
</dbReference>
<protein>
    <recommendedName>
        <fullName evidence="12">DNA polymerase</fullName>
        <ecNumber evidence="12">2.7.7.7</ecNumber>
    </recommendedName>
</protein>
<reference evidence="18 19" key="1">
    <citation type="submission" date="2015-12" db="EMBL/GenBank/DDBJ databases">
        <title>The genome of Folsomia candida.</title>
        <authorList>
            <person name="Faddeeva A."/>
            <person name="Derks M.F."/>
            <person name="Anvar Y."/>
            <person name="Smit S."/>
            <person name="Van Straalen N."/>
            <person name="Roelofs D."/>
        </authorList>
    </citation>
    <scope>NUCLEOTIDE SEQUENCE [LARGE SCALE GENOMIC DNA]</scope>
    <source>
        <strain evidence="18 19">VU population</strain>
        <tissue evidence="18">Whole body</tissue>
    </source>
</reference>
<dbReference type="Proteomes" id="UP000198287">
    <property type="component" value="Unassembled WGS sequence"/>
</dbReference>
<feature type="compositionally biased region" description="Basic and acidic residues" evidence="13">
    <location>
        <begin position="22"/>
        <end position="32"/>
    </location>
</feature>
<dbReference type="Gene3D" id="1.10.3200.20">
    <property type="entry name" value="DNA Polymerase alpha, zinc finger"/>
    <property type="match status" value="1"/>
</dbReference>
<evidence type="ECO:0000256" key="8">
    <source>
        <dbReference type="ARBA" id="ARBA00022833"/>
    </source>
</evidence>
<keyword evidence="7" id="KW-0863">Zinc-finger</keyword>
<feature type="domain" description="DNA polymerase alpha catalytic subunit N-terminal" evidence="17">
    <location>
        <begin position="33"/>
        <end position="94"/>
    </location>
</feature>
<keyword evidence="4 12" id="KW-0548">Nucleotidyltransferase</keyword>
<dbReference type="Gene3D" id="2.40.50.730">
    <property type="match status" value="1"/>
</dbReference>
<evidence type="ECO:0000313" key="18">
    <source>
        <dbReference type="EMBL" id="OXA59354.1"/>
    </source>
</evidence>
<dbReference type="Pfam" id="PF03104">
    <property type="entry name" value="DNA_pol_B_exo1"/>
    <property type="match status" value="1"/>
</dbReference>
<dbReference type="GO" id="GO:0003688">
    <property type="term" value="F:DNA replication origin binding"/>
    <property type="evidence" value="ECO:0007669"/>
    <property type="project" value="TreeGrafter"/>
</dbReference>
<evidence type="ECO:0000259" key="15">
    <source>
        <dbReference type="Pfam" id="PF03104"/>
    </source>
</evidence>
<dbReference type="Pfam" id="PF08996">
    <property type="entry name" value="zf-DNA_Pol"/>
    <property type="match status" value="1"/>
</dbReference>
<dbReference type="InterPro" id="IPR043502">
    <property type="entry name" value="DNA/RNA_pol_sf"/>
</dbReference>
<keyword evidence="10 12" id="KW-0238">DNA-binding</keyword>
<dbReference type="NCBIfam" id="TIGR00592">
    <property type="entry name" value="pol2"/>
    <property type="match status" value="1"/>
</dbReference>
<dbReference type="SUPFAM" id="SSF53098">
    <property type="entry name" value="Ribonuclease H-like"/>
    <property type="match status" value="1"/>
</dbReference>
<keyword evidence="8" id="KW-0862">Zinc</keyword>
<feature type="domain" description="Zinc finger DNA-directed DNA polymerase family B alpha" evidence="16">
    <location>
        <begin position="1281"/>
        <end position="1467"/>
    </location>
</feature>
<dbReference type="InterPro" id="IPR023211">
    <property type="entry name" value="DNA_pol_palm_dom_sf"/>
</dbReference>
<dbReference type="InterPro" id="IPR006133">
    <property type="entry name" value="DNA-dir_DNA_pol_B_exonuc"/>
</dbReference>
<dbReference type="InterPro" id="IPR017964">
    <property type="entry name" value="DNA-dir_DNA_pol_B_CS"/>
</dbReference>
<dbReference type="InterPro" id="IPR038256">
    <property type="entry name" value="Pol_alpha_znc_sf"/>
</dbReference>
<dbReference type="GO" id="GO:0003682">
    <property type="term" value="F:chromatin binding"/>
    <property type="evidence" value="ECO:0007669"/>
    <property type="project" value="TreeGrafter"/>
</dbReference>
<keyword evidence="9 12" id="KW-0239">DNA-directed DNA polymerase</keyword>
<comment type="catalytic activity">
    <reaction evidence="12">
        <text>DNA(n) + a 2'-deoxyribonucleoside 5'-triphosphate = DNA(n+1) + diphosphate</text>
        <dbReference type="Rhea" id="RHEA:22508"/>
        <dbReference type="Rhea" id="RHEA-COMP:17339"/>
        <dbReference type="Rhea" id="RHEA-COMP:17340"/>
        <dbReference type="ChEBI" id="CHEBI:33019"/>
        <dbReference type="ChEBI" id="CHEBI:61560"/>
        <dbReference type="ChEBI" id="CHEBI:173112"/>
        <dbReference type="EC" id="2.7.7.7"/>
    </reaction>
</comment>
<feature type="compositionally biased region" description="Basic residues" evidence="13">
    <location>
        <begin position="107"/>
        <end position="119"/>
    </location>
</feature>
<dbReference type="Pfam" id="PF12254">
    <property type="entry name" value="DNA_pol_alpha_N"/>
    <property type="match status" value="1"/>
</dbReference>
<keyword evidence="6" id="KW-0479">Metal-binding</keyword>
<dbReference type="Gene3D" id="3.30.70.2820">
    <property type="match status" value="1"/>
</dbReference>
<dbReference type="Gene3D" id="3.30.420.10">
    <property type="entry name" value="Ribonuclease H-like superfamily/Ribonuclease H"/>
    <property type="match status" value="1"/>
</dbReference>
<feature type="region of interest" description="Disordered" evidence="13">
    <location>
        <begin position="1480"/>
        <end position="1502"/>
    </location>
</feature>
<comment type="caution">
    <text evidence="18">The sequence shown here is derived from an EMBL/GenBank/DDBJ whole genome shotgun (WGS) entry which is preliminary data.</text>
</comment>
<dbReference type="GO" id="GO:0006273">
    <property type="term" value="P:lagging strand elongation"/>
    <property type="evidence" value="ECO:0007669"/>
    <property type="project" value="TreeGrafter"/>
</dbReference>
<dbReference type="InterPro" id="IPR015088">
    <property type="entry name" value="Znf_DNA-dir_DNA_pol_B_alpha"/>
</dbReference>
<evidence type="ECO:0000256" key="6">
    <source>
        <dbReference type="ARBA" id="ARBA00022723"/>
    </source>
</evidence>
<dbReference type="SUPFAM" id="SSF90234">
    <property type="entry name" value="Zinc finger domain of DNA polymerase-alpha"/>
    <property type="match status" value="1"/>
</dbReference>
<dbReference type="InterPro" id="IPR012337">
    <property type="entry name" value="RNaseH-like_sf"/>
</dbReference>
<name>A0A226EQM8_FOLCA</name>
<dbReference type="STRING" id="158441.A0A226EQM8"/>
<keyword evidence="19" id="KW-1185">Reference proteome</keyword>
<evidence type="ECO:0000256" key="9">
    <source>
        <dbReference type="ARBA" id="ARBA00022932"/>
    </source>
</evidence>
<dbReference type="Gene3D" id="1.10.287.690">
    <property type="entry name" value="Helix hairpin bin"/>
    <property type="match status" value="1"/>
</dbReference>
<dbReference type="OrthoDB" id="6755010at2759"/>
<dbReference type="GO" id="GO:0000166">
    <property type="term" value="F:nucleotide binding"/>
    <property type="evidence" value="ECO:0007669"/>
    <property type="project" value="InterPro"/>
</dbReference>
<dbReference type="SUPFAM" id="SSF56672">
    <property type="entry name" value="DNA/RNA polymerases"/>
    <property type="match status" value="1"/>
</dbReference>
<gene>
    <name evidence="18" type="ORF">Fcan01_04626</name>
</gene>
<accession>A0A226EQM8</accession>
<dbReference type="GO" id="GO:0006272">
    <property type="term" value="P:leading strand elongation"/>
    <property type="evidence" value="ECO:0007669"/>
    <property type="project" value="TreeGrafter"/>
</dbReference>
<evidence type="ECO:0000256" key="12">
    <source>
        <dbReference type="RuleBase" id="RU000442"/>
    </source>
</evidence>
<feature type="domain" description="DNA-directed DNA polymerase family B exonuclease" evidence="15">
    <location>
        <begin position="489"/>
        <end position="721"/>
    </location>
</feature>
<feature type="region of interest" description="Disordered" evidence="13">
    <location>
        <begin position="103"/>
        <end position="161"/>
    </location>
</feature>
<dbReference type="CDD" id="cd05776">
    <property type="entry name" value="DNA_polB_alpha_exo"/>
    <property type="match status" value="1"/>
</dbReference>
<dbReference type="PROSITE" id="PS00116">
    <property type="entry name" value="DNA_POLYMERASE_B"/>
    <property type="match status" value="1"/>
</dbReference>
<keyword evidence="5 12" id="KW-0235">DNA replication</keyword>
<evidence type="ECO:0000256" key="5">
    <source>
        <dbReference type="ARBA" id="ARBA00022705"/>
    </source>
</evidence>
<proteinExistence type="inferred from homology"/>
<evidence type="ECO:0000256" key="10">
    <source>
        <dbReference type="ARBA" id="ARBA00023125"/>
    </source>
</evidence>
<dbReference type="GO" id="GO:0003697">
    <property type="term" value="F:single-stranded DNA binding"/>
    <property type="evidence" value="ECO:0007669"/>
    <property type="project" value="TreeGrafter"/>
</dbReference>
<feature type="domain" description="DNA-directed DNA polymerase family B multifunctional" evidence="14">
    <location>
        <begin position="789"/>
        <end position="1244"/>
    </location>
</feature>
<keyword evidence="3 12" id="KW-0808">Transferase</keyword>
<dbReference type="InterPro" id="IPR006134">
    <property type="entry name" value="DNA-dir_DNA_pol_B_multi_dom"/>
</dbReference>
<dbReference type="Gene3D" id="1.10.132.60">
    <property type="entry name" value="DNA polymerase family B, C-terminal domain"/>
    <property type="match status" value="1"/>
</dbReference>
<dbReference type="EMBL" id="LNIX01000002">
    <property type="protein sequence ID" value="OXA59354.1"/>
    <property type="molecule type" value="Genomic_DNA"/>
</dbReference>
<evidence type="ECO:0000256" key="1">
    <source>
        <dbReference type="ARBA" id="ARBA00004123"/>
    </source>
</evidence>
<dbReference type="InterPro" id="IPR006172">
    <property type="entry name" value="DNA-dir_DNA_pol_B"/>
</dbReference>
<evidence type="ECO:0000259" key="14">
    <source>
        <dbReference type="Pfam" id="PF00136"/>
    </source>
</evidence>
<comment type="similarity">
    <text evidence="2 12">Belongs to the DNA polymerase type-B family.</text>
</comment>
<evidence type="ECO:0000313" key="19">
    <source>
        <dbReference type="Proteomes" id="UP000198287"/>
    </source>
</evidence>
<dbReference type="Gene3D" id="3.90.1600.10">
    <property type="entry name" value="Palm domain of DNA polymerase"/>
    <property type="match status" value="1"/>
</dbReference>
<dbReference type="InterPro" id="IPR045846">
    <property type="entry name" value="POLBc_alpha"/>
</dbReference>
<dbReference type="PANTHER" id="PTHR45861">
    <property type="entry name" value="DNA POLYMERASE ALPHA CATALYTIC SUBUNIT"/>
    <property type="match status" value="1"/>
</dbReference>
<feature type="region of interest" description="Disordered" evidence="13">
    <location>
        <begin position="1"/>
        <end position="32"/>
    </location>
</feature>
<dbReference type="InterPro" id="IPR024647">
    <property type="entry name" value="DNA_pol_a_cat_su_N"/>
</dbReference>
<sequence>MSDVDDDTVEDDSIASRRSRRSRGDKGGRLAALERLKNTRKGGVKNKYEVKELENVYDVVDEDTYSRKVNDRLKDDWIVDDGTGYCETGHELFDDDLIDEAGYAGSSKRKNKAPNKSKKPTKEERQNQKSNFLSVRDMLTNMPAKRKRDTEESSAAAGGADELLGDMLMELNEEKTAKKVKPDERQGVKLLSVLTNMPMKRRRDGTDPETSFSSSEANHSLEDILQHVEKRAKPASSFEKFSKNKKSEPSGYQEITEYSYRTQMETDGFEATEPSLDAVKVKIEKEDVEETSVATTSFRDNDIVKVEPAEKEEKPKHSLTTTMHDIIENAKASTTTTTSQIESSNVECMTIDETGNKQVLNFYWFDIYEEPRNPGVLYLFGKVSQEGAVGGFVSCCIAIQNVQRCVYILPRSEMRDDPEKDVTFRDVSAEIEERFKKLHILQFRARTVEKKYCFSEENVPKVSEYMEIFYPGTLPALPEDFQGNTFSRAFGTRSSMLENFLLKNKLKGPCWLQIVSPIKVELGQQQSWCKMEFNCDVGGVKIHPQKDSMEIPPFVVASINMSSINDPKTKKDCIISASVVVNRVFKMQSFLTTEGLFHESFCLLNRPPGEIWPFDVDRVLSKFTTKMDSERSMLACLLAKLSQFDPDIYVGHDLNLDLLLLQLWNHKVPHWSRIGRLKRSSQPQKGGKLPDSRSAVAGRLVCDVQISAKELIRARSYDLASLASQVLGLNEDQITAYTGTELRSLFESSDGIQHLAAWGMSLSILNLRLMNELQVMPLALQITTIAGNTLARTLMGGRSERNEFLLLHAFYNKDYIVPDKQYKKKFKREDDEEGGAGGEDKNNSGKSNGPAYVGGLVLEPKKGFYDNFIVLMDFLSLYPSIIQEFNICFTTTTTEDHTDYRERGILPEEIRKLVESRREVKKLMQAENVSHDLKRQYDIRQKALKLTANSMYGCLGFGHSRFYAQNLAALITGKGREILMKTKLAVEALGFEVIYGDTDSLMINTNTQEIEAVYKIGNKIRTEINRMYKLLELEIDGVFRFLLLLKKKKYAALTYSVKKNGQVETAMELKGLDIVRRDWAPVAAVTARAILDEIMTEQALDDKIFKIVKILNDKAEELKAGHVPLKDLLITKQLAKNPEDYKDRQGLYHVTVAKRLNQTGKLPKKFKNGDTVPYVFCTDGIAHHPVELLESKAPPKVEVAKVENNNENGGTASIKQEITALEPDAKYYLAQQLHPVVSRICEPIPGLDAARIAESLGMDPSSYKRRHVVDRSQDDIGLGEITEAEKYRDCARFKFPCVKDSCRHEIVIEAPFVEIQNKWISSLNKICPGCSSISPISYMPHVLNSLVLFMRKFIEKYYQGWFVCEDPACPNRVRGVNLHLERGYMVCPCKQGVMFREYTEADLYKQLNYLLYVFDVKKHKEALPTVERSKLNPEMAFAEKQFEKLSTLVQNQLNQSAYSEICLEDLFMDLIPKFKHLFHDKRGKQKPPTTSEIPPTSSKKKK</sequence>
<dbReference type="FunFam" id="1.10.287.690:FF:000003">
    <property type="entry name" value="DNA polymerase"/>
    <property type="match status" value="1"/>
</dbReference>
<dbReference type="SMART" id="SM00486">
    <property type="entry name" value="POLBc"/>
    <property type="match status" value="1"/>
</dbReference>
<feature type="region of interest" description="Disordered" evidence="13">
    <location>
        <begin position="827"/>
        <end position="849"/>
    </location>
</feature>
<feature type="compositionally biased region" description="Low complexity" evidence="13">
    <location>
        <begin position="1486"/>
        <end position="1502"/>
    </location>
</feature>
<keyword evidence="11" id="KW-0539">Nucleus</keyword>
<dbReference type="Pfam" id="PF00136">
    <property type="entry name" value="DNA_pol_B"/>
    <property type="match status" value="1"/>
</dbReference>
<evidence type="ECO:0000259" key="16">
    <source>
        <dbReference type="Pfam" id="PF08996"/>
    </source>
</evidence>
<dbReference type="InterPro" id="IPR042087">
    <property type="entry name" value="DNA_pol_B_thumb"/>
</dbReference>
<feature type="compositionally biased region" description="Acidic residues" evidence="13">
    <location>
        <begin position="1"/>
        <end position="13"/>
    </location>
</feature>
<dbReference type="OMA" id="MTKMNVG"/>
<dbReference type="GO" id="GO:0003887">
    <property type="term" value="F:DNA-directed DNA polymerase activity"/>
    <property type="evidence" value="ECO:0007669"/>
    <property type="project" value="UniProtKB-KW"/>
</dbReference>
<evidence type="ECO:0000256" key="4">
    <source>
        <dbReference type="ARBA" id="ARBA00022695"/>
    </source>
</evidence>
<evidence type="ECO:0000256" key="13">
    <source>
        <dbReference type="SAM" id="MobiDB-lite"/>
    </source>
</evidence>
<evidence type="ECO:0000259" key="17">
    <source>
        <dbReference type="Pfam" id="PF12254"/>
    </source>
</evidence>
<evidence type="ECO:0000256" key="7">
    <source>
        <dbReference type="ARBA" id="ARBA00022771"/>
    </source>
</evidence>